<accession>A0ABD3GQX2</accession>
<proteinExistence type="predicted"/>
<protein>
    <submittedName>
        <fullName evidence="1">Uncharacterized protein</fullName>
    </submittedName>
</protein>
<sequence length="219" mass="24718">MVKYVTGIQRLCIGGYLLDVLPGRAPANAHANPDDLRTVRTRLTSKKQKIVEVKTDSVTSGPSRQIHRQVCIESRSQERVKKEAQSRIDKIQTDLRIAVDDVKCRTKDQQALKANVTLLTGQVQALKDASATTKAKLRGDNSALQEELQNGRSTIERYKVLLQSEMTKAAGLDDQLSSLRNEFENHKIIAERADKAHAMLRVEFNQVKTELRMLKITWK</sequence>
<keyword evidence="2" id="KW-1185">Reference proteome</keyword>
<dbReference type="Proteomes" id="UP001633002">
    <property type="component" value="Unassembled WGS sequence"/>
</dbReference>
<dbReference type="AlphaFoldDB" id="A0ABD3GQX2"/>
<evidence type="ECO:0000313" key="1">
    <source>
        <dbReference type="EMBL" id="KAL3680819.1"/>
    </source>
</evidence>
<dbReference type="EMBL" id="JBJQOH010000007">
    <property type="protein sequence ID" value="KAL3680819.1"/>
    <property type="molecule type" value="Genomic_DNA"/>
</dbReference>
<reference evidence="1 2" key="1">
    <citation type="submission" date="2024-09" db="EMBL/GenBank/DDBJ databases">
        <title>Chromosome-scale assembly of Riccia sorocarpa.</title>
        <authorList>
            <person name="Paukszto L."/>
        </authorList>
    </citation>
    <scope>NUCLEOTIDE SEQUENCE [LARGE SCALE GENOMIC DNA]</scope>
    <source>
        <strain evidence="1">LP-2024</strain>
        <tissue evidence="1">Aerial parts of the thallus</tissue>
    </source>
</reference>
<name>A0ABD3GQX2_9MARC</name>
<organism evidence="1 2">
    <name type="scientific">Riccia sorocarpa</name>
    <dbReference type="NCBI Taxonomy" id="122646"/>
    <lineage>
        <taxon>Eukaryota</taxon>
        <taxon>Viridiplantae</taxon>
        <taxon>Streptophyta</taxon>
        <taxon>Embryophyta</taxon>
        <taxon>Marchantiophyta</taxon>
        <taxon>Marchantiopsida</taxon>
        <taxon>Marchantiidae</taxon>
        <taxon>Marchantiales</taxon>
        <taxon>Ricciaceae</taxon>
        <taxon>Riccia</taxon>
    </lineage>
</organism>
<comment type="caution">
    <text evidence="1">The sequence shown here is derived from an EMBL/GenBank/DDBJ whole genome shotgun (WGS) entry which is preliminary data.</text>
</comment>
<evidence type="ECO:0000313" key="2">
    <source>
        <dbReference type="Proteomes" id="UP001633002"/>
    </source>
</evidence>
<gene>
    <name evidence="1" type="ORF">R1sor_023775</name>
</gene>